<dbReference type="AlphaFoldDB" id="A0A2R8Z9B5"/>
<keyword evidence="1" id="KW-0812">Transmembrane</keyword>
<dbReference type="Ensembl" id="ENSPPAT00000007738.1">
    <property type="protein sequence ID" value="ENSPPAP00000001575.1"/>
    <property type="gene ID" value="ENSPPAG00000007168.1"/>
</dbReference>
<reference evidence="2" key="3">
    <citation type="submission" date="2025-09" db="UniProtKB">
        <authorList>
            <consortium name="Ensembl"/>
        </authorList>
    </citation>
    <scope>IDENTIFICATION</scope>
</reference>
<dbReference type="GeneTree" id="ENSGT00390000009026"/>
<keyword evidence="1" id="KW-1133">Transmembrane helix</keyword>
<evidence type="ECO:0000313" key="2">
    <source>
        <dbReference type="Ensembl" id="ENSPPAP00000001575.1"/>
    </source>
</evidence>
<dbReference type="OMA" id="TSHHCHE"/>
<name>A0A2R8Z9B5_PANPA</name>
<evidence type="ECO:0000256" key="1">
    <source>
        <dbReference type="SAM" id="Phobius"/>
    </source>
</evidence>
<protein>
    <submittedName>
        <fullName evidence="2">Uncharacterized protein</fullName>
    </submittedName>
</protein>
<organism evidence="2 3">
    <name type="scientific">Pan paniscus</name>
    <name type="common">Pygmy chimpanzee</name>
    <name type="synonym">Bonobo</name>
    <dbReference type="NCBI Taxonomy" id="9597"/>
    <lineage>
        <taxon>Eukaryota</taxon>
        <taxon>Metazoa</taxon>
        <taxon>Chordata</taxon>
        <taxon>Craniata</taxon>
        <taxon>Vertebrata</taxon>
        <taxon>Euteleostomi</taxon>
        <taxon>Mammalia</taxon>
        <taxon>Eutheria</taxon>
        <taxon>Euarchontoglires</taxon>
        <taxon>Primates</taxon>
        <taxon>Haplorrhini</taxon>
        <taxon>Catarrhini</taxon>
        <taxon>Hominidae</taxon>
        <taxon>Pan</taxon>
    </lineage>
</organism>
<sequence>MTSHHCIGPRNHISWSGHEKEHRLDYCPEVTFPLTKGFPLGYTLLFNFASYPFLLPSKIKTLLRNKDSFLNILCPACLLLIRRCNIEYSSTGLNFLNTFTVSLIVTIIPLLQNVPVPLGNNVGKTQVYE</sequence>
<keyword evidence="3" id="KW-1185">Reference proteome</keyword>
<proteinExistence type="predicted"/>
<keyword evidence="1" id="KW-0472">Membrane</keyword>
<dbReference type="EMBL" id="AJFE02100762">
    <property type="status" value="NOT_ANNOTATED_CDS"/>
    <property type="molecule type" value="Genomic_DNA"/>
</dbReference>
<evidence type="ECO:0000313" key="3">
    <source>
        <dbReference type="Proteomes" id="UP000240080"/>
    </source>
</evidence>
<accession>A0A2R8Z9B5</accession>
<reference evidence="2" key="2">
    <citation type="submission" date="2025-08" db="UniProtKB">
        <authorList>
            <consortium name="Ensembl"/>
        </authorList>
    </citation>
    <scope>IDENTIFICATION</scope>
</reference>
<reference evidence="2 3" key="1">
    <citation type="journal article" date="2012" name="Nature">
        <title>The bonobo genome compared with the chimpanzee and human genomes.</title>
        <authorList>
            <person name="Prufer K."/>
            <person name="Munch K."/>
            <person name="Hellmann I."/>
            <person name="Akagi K."/>
            <person name="Miller J.R."/>
            <person name="Walenz B."/>
            <person name="Koren S."/>
            <person name="Sutton G."/>
            <person name="Kodira C."/>
            <person name="Winer R."/>
            <person name="Knight J.R."/>
            <person name="Mullikin J.C."/>
            <person name="Meader S.J."/>
            <person name="Ponting C.P."/>
            <person name="Lunter G."/>
            <person name="Higashino S."/>
            <person name="Hobolth A."/>
            <person name="Dutheil J."/>
            <person name="Karakoc E."/>
            <person name="Alkan C."/>
            <person name="Sajjadian S."/>
            <person name="Catacchio C.R."/>
            <person name="Ventura M."/>
            <person name="Marques-Bonet T."/>
            <person name="Eichler E.E."/>
            <person name="Andre C."/>
            <person name="Atencia R."/>
            <person name="Mugisha L."/>
            <person name="Junhold J."/>
            <person name="Patterson N."/>
            <person name="Siebauer M."/>
            <person name="Good J.M."/>
            <person name="Fischer A."/>
            <person name="Ptak S.E."/>
            <person name="Lachmann M."/>
            <person name="Symer D.E."/>
            <person name="Mailund T."/>
            <person name="Schierup M.H."/>
            <person name="Andres A.M."/>
            <person name="Kelso J."/>
            <person name="Paabo S."/>
        </authorList>
    </citation>
    <scope>NUCLEOTIDE SEQUENCE [LARGE SCALE GENOMIC DNA]</scope>
</reference>
<feature type="transmembrane region" description="Helical" evidence="1">
    <location>
        <begin position="92"/>
        <end position="111"/>
    </location>
</feature>
<dbReference type="Bgee" id="ENSPPAG00000007168">
    <property type="expression patterns" value="Expressed in liver and 6 other cell types or tissues"/>
</dbReference>
<dbReference type="Proteomes" id="UP000240080">
    <property type="component" value="Chromosome 11"/>
</dbReference>